<proteinExistence type="predicted"/>
<reference evidence="1" key="1">
    <citation type="journal article" date="2023" name="G3 (Bethesda)">
        <title>A reference genome for the long-term kleptoplast-retaining sea slug Elysia crispata morphotype clarki.</title>
        <authorList>
            <person name="Eastman K.E."/>
            <person name="Pendleton A.L."/>
            <person name="Shaikh M.A."/>
            <person name="Suttiyut T."/>
            <person name="Ogas R."/>
            <person name="Tomko P."/>
            <person name="Gavelis G."/>
            <person name="Widhalm J.R."/>
            <person name="Wisecaver J.H."/>
        </authorList>
    </citation>
    <scope>NUCLEOTIDE SEQUENCE</scope>
    <source>
        <strain evidence="1">ECLA1</strain>
    </source>
</reference>
<evidence type="ECO:0000313" key="1">
    <source>
        <dbReference type="EMBL" id="KAK3783934.1"/>
    </source>
</evidence>
<protein>
    <submittedName>
        <fullName evidence="1">Uncharacterized protein</fullName>
    </submittedName>
</protein>
<organism evidence="1 2">
    <name type="scientific">Elysia crispata</name>
    <name type="common">lettuce slug</name>
    <dbReference type="NCBI Taxonomy" id="231223"/>
    <lineage>
        <taxon>Eukaryota</taxon>
        <taxon>Metazoa</taxon>
        <taxon>Spiralia</taxon>
        <taxon>Lophotrochozoa</taxon>
        <taxon>Mollusca</taxon>
        <taxon>Gastropoda</taxon>
        <taxon>Heterobranchia</taxon>
        <taxon>Euthyneura</taxon>
        <taxon>Panpulmonata</taxon>
        <taxon>Sacoglossa</taxon>
        <taxon>Placobranchoidea</taxon>
        <taxon>Plakobranchidae</taxon>
        <taxon>Elysia</taxon>
    </lineage>
</organism>
<comment type="caution">
    <text evidence="1">The sequence shown here is derived from an EMBL/GenBank/DDBJ whole genome shotgun (WGS) entry which is preliminary data.</text>
</comment>
<name>A0AAE1A9S2_9GAST</name>
<dbReference type="Proteomes" id="UP001283361">
    <property type="component" value="Unassembled WGS sequence"/>
</dbReference>
<keyword evidence="2" id="KW-1185">Reference proteome</keyword>
<dbReference type="AlphaFoldDB" id="A0AAE1A9S2"/>
<gene>
    <name evidence="1" type="ORF">RRG08_049069</name>
</gene>
<evidence type="ECO:0000313" key="2">
    <source>
        <dbReference type="Proteomes" id="UP001283361"/>
    </source>
</evidence>
<dbReference type="EMBL" id="JAWDGP010002325">
    <property type="protein sequence ID" value="KAK3783934.1"/>
    <property type="molecule type" value="Genomic_DNA"/>
</dbReference>
<accession>A0AAE1A9S2</accession>
<sequence>MIVKTTTTTDTMFDKDLLFTYKLQGRITFISDVMRTNRHPQMQFIHQPCEKDGKKRHDGVGLCTMIPRDSQITARLQGTPHKVMTYLYIL</sequence>